<feature type="transmembrane region" description="Helical" evidence="1">
    <location>
        <begin position="91"/>
        <end position="108"/>
    </location>
</feature>
<accession>C5A664</accession>
<dbReference type="EMBL" id="CP001398">
    <property type="protein sequence ID" value="ACS33726.1"/>
    <property type="molecule type" value="Genomic_DNA"/>
</dbReference>
<organism evidence="2 3">
    <name type="scientific">Thermococcus gammatolerans (strain DSM 15229 / JCM 11827 / EJ3)</name>
    <dbReference type="NCBI Taxonomy" id="593117"/>
    <lineage>
        <taxon>Archaea</taxon>
        <taxon>Methanobacteriati</taxon>
        <taxon>Methanobacteriota</taxon>
        <taxon>Thermococci</taxon>
        <taxon>Thermococcales</taxon>
        <taxon>Thermococcaceae</taxon>
        <taxon>Thermococcus</taxon>
    </lineage>
</organism>
<feature type="transmembrane region" description="Helical" evidence="1">
    <location>
        <begin position="225"/>
        <end position="246"/>
    </location>
</feature>
<keyword evidence="1" id="KW-0812">Transmembrane</keyword>
<dbReference type="PaxDb" id="593117-TGAM_1224"/>
<evidence type="ECO:0000313" key="3">
    <source>
        <dbReference type="Proteomes" id="UP000001488"/>
    </source>
</evidence>
<gene>
    <name evidence="2" type="ordered locus">TGAM_1224</name>
</gene>
<feature type="transmembrane region" description="Helical" evidence="1">
    <location>
        <begin position="37"/>
        <end position="56"/>
    </location>
</feature>
<reference evidence="2 3" key="1">
    <citation type="journal article" date="2007" name="Genome Biol.">
        <title>Genome analysis and genome-wide proteomics of Thermococcus gammatolerans, the most radioresistant organism known amongst the Archaea.</title>
        <authorList>
            <person name="Zivanovic Y."/>
            <person name="Armengaud J."/>
            <person name="Lagorce A."/>
            <person name="Leplat C."/>
            <person name="Guerin P."/>
            <person name="Dutertre M."/>
            <person name="Anthouard V."/>
            <person name="Forterre P."/>
            <person name="Wincker P."/>
            <person name="Confalonieri F."/>
        </authorList>
    </citation>
    <scope>NUCLEOTIDE SEQUENCE [LARGE SCALE GENOMIC DNA]</scope>
    <source>
        <strain evidence="3">DSM 15229 / JCM 11827 / EJ3</strain>
    </source>
</reference>
<dbReference type="KEGG" id="tga:TGAM_1224"/>
<dbReference type="eggNOG" id="arCOG06025">
    <property type="taxonomic scope" value="Archaea"/>
</dbReference>
<feature type="transmembrane region" description="Helical" evidence="1">
    <location>
        <begin position="12"/>
        <end position="31"/>
    </location>
</feature>
<keyword evidence="1" id="KW-1133">Transmembrane helix</keyword>
<sequence length="247" mass="27653">MKVKMKIFKVPREPGAGGTIILAMIGGLLLSGADLRGWLIGLAVALLTFFTFDYAFDSYRAWKMKDMAIALGLNGLAYLLPALYWGTVNELLIPLTIVGVLFTLHFAFSRAKGWKNPVTYALGNLLPAVPALFAPAVAGKPFTDRVLVFWFLLAYYEAIGAAYVETKLAFRKFPRKYPLMAWLPAFIVVLYNPYLAIALIEPTVRLVRNLKDTTYVARIEDIKKLGWSVFRSVMLLYVLTLAVLYLT</sequence>
<protein>
    <submittedName>
        <fullName evidence="2">Uncharacterized protein</fullName>
    </submittedName>
</protein>
<dbReference type="AlphaFoldDB" id="C5A664"/>
<dbReference type="STRING" id="593117.TGAM_1224"/>
<feature type="transmembrane region" description="Helical" evidence="1">
    <location>
        <begin position="120"/>
        <end position="139"/>
    </location>
</feature>
<keyword evidence="3" id="KW-1185">Reference proteome</keyword>
<evidence type="ECO:0000256" key="1">
    <source>
        <dbReference type="SAM" id="Phobius"/>
    </source>
</evidence>
<dbReference type="HOGENOM" id="CLU_1154382_0_0_2"/>
<feature type="transmembrane region" description="Helical" evidence="1">
    <location>
        <begin position="145"/>
        <end position="165"/>
    </location>
</feature>
<name>C5A664_THEGJ</name>
<dbReference type="RefSeq" id="WP_015858838.1">
    <property type="nucleotide sequence ID" value="NC_012804.1"/>
</dbReference>
<evidence type="ECO:0000313" key="2">
    <source>
        <dbReference type="EMBL" id="ACS33726.1"/>
    </source>
</evidence>
<feature type="transmembrane region" description="Helical" evidence="1">
    <location>
        <begin position="177"/>
        <end position="200"/>
    </location>
</feature>
<keyword evidence="1" id="KW-0472">Membrane</keyword>
<dbReference type="GeneID" id="7987870"/>
<proteinExistence type="predicted"/>
<feature type="transmembrane region" description="Helical" evidence="1">
    <location>
        <begin position="68"/>
        <end position="85"/>
    </location>
</feature>
<dbReference type="Proteomes" id="UP000001488">
    <property type="component" value="Chromosome"/>
</dbReference>
<dbReference type="PATRIC" id="fig|593117.10.peg.1223"/>